<evidence type="ECO:0000313" key="2">
    <source>
        <dbReference type="EMBL" id="TCP99840.1"/>
    </source>
</evidence>
<dbReference type="Proteomes" id="UP000295504">
    <property type="component" value="Unassembled WGS sequence"/>
</dbReference>
<name>A0A4R2TAN6_9FIRM</name>
<organism evidence="2 3">
    <name type="scientific">Serpentinicella alkaliphila</name>
    <dbReference type="NCBI Taxonomy" id="1734049"/>
    <lineage>
        <taxon>Bacteria</taxon>
        <taxon>Bacillati</taxon>
        <taxon>Bacillota</taxon>
        <taxon>Clostridia</taxon>
        <taxon>Peptostreptococcales</taxon>
        <taxon>Natronincolaceae</taxon>
        <taxon>Serpentinicella</taxon>
    </lineage>
</organism>
<comment type="caution">
    <text evidence="2">The sequence shown here is derived from an EMBL/GenBank/DDBJ whole genome shotgun (WGS) entry which is preliminary data.</text>
</comment>
<feature type="transmembrane region" description="Helical" evidence="1">
    <location>
        <begin position="28"/>
        <end position="50"/>
    </location>
</feature>
<dbReference type="EMBL" id="SLYC01000032">
    <property type="protein sequence ID" value="TCP99840.1"/>
    <property type="molecule type" value="Genomic_DNA"/>
</dbReference>
<sequence length="68" mass="7897">MMLSHNEAYYNSQGYGLDVFEYFTDYPILPLVFWTINVGSGLIAPVLLLFRSRWAVLVALFHLYLYCA</sequence>
<keyword evidence="3" id="KW-1185">Reference proteome</keyword>
<keyword evidence="1" id="KW-1133">Transmembrane helix</keyword>
<evidence type="ECO:0000313" key="3">
    <source>
        <dbReference type="Proteomes" id="UP000295504"/>
    </source>
</evidence>
<reference evidence="2 3" key="1">
    <citation type="submission" date="2019-03" db="EMBL/GenBank/DDBJ databases">
        <title>Genomic Encyclopedia of Type Strains, Phase IV (KMG-IV): sequencing the most valuable type-strain genomes for metagenomic binning, comparative biology and taxonomic classification.</title>
        <authorList>
            <person name="Goeker M."/>
        </authorList>
    </citation>
    <scope>NUCLEOTIDE SEQUENCE [LARGE SCALE GENOMIC DNA]</scope>
    <source>
        <strain evidence="2 3">DSM 100013</strain>
    </source>
</reference>
<keyword evidence="1" id="KW-0472">Membrane</keyword>
<accession>A0A4R2TAN6</accession>
<proteinExistence type="predicted"/>
<protein>
    <submittedName>
        <fullName evidence="2">Uncharacterized protein</fullName>
    </submittedName>
</protein>
<evidence type="ECO:0000256" key="1">
    <source>
        <dbReference type="SAM" id="Phobius"/>
    </source>
</evidence>
<gene>
    <name evidence="2" type="ORF">EDD79_103228</name>
</gene>
<dbReference type="AlphaFoldDB" id="A0A4R2TAN6"/>
<keyword evidence="1" id="KW-0812">Transmembrane</keyword>